<dbReference type="RefSeq" id="WP_077753094.1">
    <property type="nucleotide sequence ID" value="NZ_CP014782.1"/>
</dbReference>
<dbReference type="OrthoDB" id="6299824at2"/>
<dbReference type="PROSITE" id="PS00018">
    <property type="entry name" value="EF_HAND_1"/>
    <property type="match status" value="2"/>
</dbReference>
<organism evidence="2 3">
    <name type="scientific">Shewanella psychrophila</name>
    <dbReference type="NCBI Taxonomy" id="225848"/>
    <lineage>
        <taxon>Bacteria</taxon>
        <taxon>Pseudomonadati</taxon>
        <taxon>Pseudomonadota</taxon>
        <taxon>Gammaproteobacteria</taxon>
        <taxon>Alteromonadales</taxon>
        <taxon>Shewanellaceae</taxon>
        <taxon>Shewanella</taxon>
    </lineage>
</organism>
<dbReference type="Proteomes" id="UP000189545">
    <property type="component" value="Chromosome"/>
</dbReference>
<keyword evidence="3" id="KW-1185">Reference proteome</keyword>
<protein>
    <submittedName>
        <fullName evidence="2">EF hand</fullName>
    </submittedName>
</protein>
<evidence type="ECO:0000313" key="2">
    <source>
        <dbReference type="EMBL" id="AQS37991.1"/>
    </source>
</evidence>
<evidence type="ECO:0000259" key="1">
    <source>
        <dbReference type="PROSITE" id="PS50222"/>
    </source>
</evidence>
<name>A0A1S6HR66_9GAMM</name>
<dbReference type="AlphaFoldDB" id="A0A1S6HR66"/>
<evidence type="ECO:0000313" key="3">
    <source>
        <dbReference type="Proteomes" id="UP000189545"/>
    </source>
</evidence>
<gene>
    <name evidence="2" type="ORF">Sps_02842</name>
</gene>
<dbReference type="Pfam" id="PF13202">
    <property type="entry name" value="EF-hand_5"/>
    <property type="match status" value="2"/>
</dbReference>
<dbReference type="InterPro" id="IPR011992">
    <property type="entry name" value="EF-hand-dom_pair"/>
</dbReference>
<dbReference type="KEGG" id="spsw:Sps_02842"/>
<dbReference type="InterPro" id="IPR018247">
    <property type="entry name" value="EF_Hand_1_Ca_BS"/>
</dbReference>
<dbReference type="SUPFAM" id="SSF47473">
    <property type="entry name" value="EF-hand"/>
    <property type="match status" value="1"/>
</dbReference>
<dbReference type="InterPro" id="IPR002048">
    <property type="entry name" value="EF_hand_dom"/>
</dbReference>
<accession>A0A1S6HR66</accession>
<dbReference type="EMBL" id="CP014782">
    <property type="protein sequence ID" value="AQS37991.1"/>
    <property type="molecule type" value="Genomic_DNA"/>
</dbReference>
<reference evidence="2 3" key="1">
    <citation type="submission" date="2016-03" db="EMBL/GenBank/DDBJ databases">
        <title>Complete genome sequence of Shewanella psychrophila WP2, a deep sea bacterium isolated from west Pacific sediment.</title>
        <authorList>
            <person name="Xu G."/>
            <person name="Jian H."/>
        </authorList>
    </citation>
    <scope>NUCLEOTIDE SEQUENCE [LARGE SCALE GENOMIC DNA]</scope>
    <source>
        <strain evidence="2 3">WP2</strain>
    </source>
</reference>
<sequence>MTHFHQVTALTLCMLLASGCANNENSKGGGSLHTFDFEKLDIDGDGNISKQEFLDLVFYSRSPEQRFSQLDRDSDGYLSQSELNSISLRRRQG</sequence>
<feature type="domain" description="EF-hand" evidence="1">
    <location>
        <begin position="37"/>
        <end position="63"/>
    </location>
</feature>
<dbReference type="GO" id="GO:0005509">
    <property type="term" value="F:calcium ion binding"/>
    <property type="evidence" value="ECO:0007669"/>
    <property type="project" value="InterPro"/>
</dbReference>
<proteinExistence type="predicted"/>
<dbReference type="PROSITE" id="PS50222">
    <property type="entry name" value="EF_HAND_2"/>
    <property type="match status" value="1"/>
</dbReference>
<dbReference type="Gene3D" id="1.10.238.10">
    <property type="entry name" value="EF-hand"/>
    <property type="match status" value="1"/>
</dbReference>